<proteinExistence type="predicted"/>
<organism evidence="2 3">
    <name type="scientific">Vitis vinifera</name>
    <name type="common">Grape</name>
    <dbReference type="NCBI Taxonomy" id="29760"/>
    <lineage>
        <taxon>Eukaryota</taxon>
        <taxon>Viridiplantae</taxon>
        <taxon>Streptophyta</taxon>
        <taxon>Embryophyta</taxon>
        <taxon>Tracheophyta</taxon>
        <taxon>Spermatophyta</taxon>
        <taxon>Magnoliopsida</taxon>
        <taxon>eudicotyledons</taxon>
        <taxon>Gunneridae</taxon>
        <taxon>Pentapetalae</taxon>
        <taxon>rosids</taxon>
        <taxon>Vitales</taxon>
        <taxon>Vitaceae</taxon>
        <taxon>Viteae</taxon>
        <taxon>Vitis</taxon>
    </lineage>
</organism>
<accession>A0A438DWI0</accession>
<evidence type="ECO:0000313" key="2">
    <source>
        <dbReference type="EMBL" id="RVW39875.1"/>
    </source>
</evidence>
<comment type="caution">
    <text evidence="2">The sequence shown here is derived from an EMBL/GenBank/DDBJ whole genome shotgun (WGS) entry which is preliminary data.</text>
</comment>
<dbReference type="AlphaFoldDB" id="A0A438DWI0"/>
<dbReference type="EMBL" id="QGNW01001469">
    <property type="protein sequence ID" value="RVW39875.1"/>
    <property type="molecule type" value="Genomic_DNA"/>
</dbReference>
<name>A0A438DWI0_VITVI</name>
<reference evidence="2 3" key="1">
    <citation type="journal article" date="2018" name="PLoS Genet.">
        <title>Population sequencing reveals clonal diversity and ancestral inbreeding in the grapevine cultivar Chardonnay.</title>
        <authorList>
            <person name="Roach M.J."/>
            <person name="Johnson D.L."/>
            <person name="Bohlmann J."/>
            <person name="van Vuuren H.J."/>
            <person name="Jones S.J."/>
            <person name="Pretorius I.S."/>
            <person name="Schmidt S.A."/>
            <person name="Borneman A.R."/>
        </authorList>
    </citation>
    <scope>NUCLEOTIDE SEQUENCE [LARGE SCALE GENOMIC DNA]</scope>
    <source>
        <strain evidence="3">cv. Chardonnay</strain>
        <tissue evidence="2">Leaf</tissue>
    </source>
</reference>
<feature type="compositionally biased region" description="Acidic residues" evidence="1">
    <location>
        <begin position="159"/>
        <end position="173"/>
    </location>
</feature>
<feature type="region of interest" description="Disordered" evidence="1">
    <location>
        <begin position="159"/>
        <end position="180"/>
    </location>
</feature>
<dbReference type="Proteomes" id="UP000288805">
    <property type="component" value="Unassembled WGS sequence"/>
</dbReference>
<protein>
    <submittedName>
        <fullName evidence="2">Uncharacterized protein</fullName>
    </submittedName>
</protein>
<gene>
    <name evidence="2" type="ORF">CK203_083162</name>
</gene>
<sequence length="180" mass="19774">MNVFGAKRLNQSRLWPISSTSWGTGRPVVLVGRGPVEGCPKSSLSPSSLLFPIEVILFSVKVRSRTGRGLVEATVTCQALNLQRLVNQSTPSSTDQGLPTLSMVLKLGKNLQGIREGDEDIEVSPIKMAYQDNLAKKLQKGEDKKKKSITLKAIIKEEEDVEEEKPSEEDDDLALITRKA</sequence>
<evidence type="ECO:0000256" key="1">
    <source>
        <dbReference type="SAM" id="MobiDB-lite"/>
    </source>
</evidence>
<evidence type="ECO:0000313" key="3">
    <source>
        <dbReference type="Proteomes" id="UP000288805"/>
    </source>
</evidence>